<accession>A0ABR7CWF2</accession>
<feature type="chain" id="PRO_5046151072" description="Bacteroidetes PKD-like domain-containing protein" evidence="1">
    <location>
        <begin position="21"/>
        <end position="507"/>
    </location>
</feature>
<keyword evidence="3" id="KW-1185">Reference proteome</keyword>
<name>A0ABR7CWF2_9BACT</name>
<dbReference type="PROSITE" id="PS51257">
    <property type="entry name" value="PROKAR_LIPOPROTEIN"/>
    <property type="match status" value="1"/>
</dbReference>
<dbReference type="RefSeq" id="WP_186974850.1">
    <property type="nucleotide sequence ID" value="NZ_JACOOH010000001.1"/>
</dbReference>
<comment type="caution">
    <text evidence="2">The sequence shown here is derived from an EMBL/GenBank/DDBJ whole genome shotgun (WGS) entry which is preliminary data.</text>
</comment>
<feature type="signal peptide" evidence="1">
    <location>
        <begin position="1"/>
        <end position="20"/>
    </location>
</feature>
<dbReference type="InterPro" id="IPR032183">
    <property type="entry name" value="PKD-like"/>
</dbReference>
<dbReference type="EMBL" id="JACOOH010000001">
    <property type="protein sequence ID" value="MBC5620013.1"/>
    <property type="molecule type" value="Genomic_DNA"/>
</dbReference>
<evidence type="ECO:0000313" key="3">
    <source>
        <dbReference type="Proteomes" id="UP000646484"/>
    </source>
</evidence>
<sequence>MKKYILLAVLFTLFGLVACYDDDSSLATREIGDIAIDTLKDASIISYSGNKLEREPKIETKYSEEQLAYAWYIYKEDQQEGFRTNKIDSVKNLSYEINLAAGNYTVVFEVTAKENGYSVAEEMKLAVSTTFSQGFYILKETAEGNSELDVYTQDGLVPDLLTNSQGEPLIGAPRNLSVCFGQAFIDTEENVMATGNTVCVTTEQNKFACFRTVDMLKVFDNSNLLFEEMEADESPYCMVRSLSRIFYFSSKGIRSASTDENSGKMGFPLDSESSKHVQIVNGGFGGHVYWNNSKHRVMTVDYNCSGVSEVEFNTEVNQDNLECLSSGLNYVGGSEMIYFLCQDKTSGVRYLYLLSGGNIVEIRPLKSNLHLAQGDIIAGNGLTGTLIYCVHDNKLYGYNFDAESEMEIPITGIPEGATISYFSNQYWNMGLFGDTSLNFDNIVVGTQEGDNYTVYLYNIRGGQPYGEPITVFSGEGKLRSVRYVCQAAVNMTAMLGPMYGFGPCFPY</sequence>
<reference evidence="2 3" key="1">
    <citation type="submission" date="2020-08" db="EMBL/GenBank/DDBJ databases">
        <title>Genome public.</title>
        <authorList>
            <person name="Liu C."/>
            <person name="Sun Q."/>
        </authorList>
    </citation>
    <scope>NUCLEOTIDE SEQUENCE [LARGE SCALE GENOMIC DNA]</scope>
    <source>
        <strain evidence="2 3">NSJ-56</strain>
    </source>
</reference>
<organism evidence="2 3">
    <name type="scientific">Butyricimonas hominis</name>
    <dbReference type="NCBI Taxonomy" id="2763032"/>
    <lineage>
        <taxon>Bacteria</taxon>
        <taxon>Pseudomonadati</taxon>
        <taxon>Bacteroidota</taxon>
        <taxon>Bacteroidia</taxon>
        <taxon>Bacteroidales</taxon>
        <taxon>Odoribacteraceae</taxon>
        <taxon>Butyricimonas</taxon>
    </lineage>
</organism>
<dbReference type="Pfam" id="PF16407">
    <property type="entry name" value="PKD_2"/>
    <property type="match status" value="1"/>
</dbReference>
<proteinExistence type="predicted"/>
<evidence type="ECO:0000256" key="1">
    <source>
        <dbReference type="SAM" id="SignalP"/>
    </source>
</evidence>
<keyword evidence="1" id="KW-0732">Signal</keyword>
<protein>
    <recommendedName>
        <fullName evidence="4">Bacteroidetes PKD-like domain-containing protein</fullName>
    </recommendedName>
</protein>
<dbReference type="Proteomes" id="UP000646484">
    <property type="component" value="Unassembled WGS sequence"/>
</dbReference>
<evidence type="ECO:0000313" key="2">
    <source>
        <dbReference type="EMBL" id="MBC5620013.1"/>
    </source>
</evidence>
<evidence type="ECO:0008006" key="4">
    <source>
        <dbReference type="Google" id="ProtNLM"/>
    </source>
</evidence>
<gene>
    <name evidence="2" type="ORF">H8S64_02755</name>
</gene>